<accession>A0ABU5CBA8</accession>
<evidence type="ECO:0000256" key="1">
    <source>
        <dbReference type="ARBA" id="ARBA00009820"/>
    </source>
</evidence>
<dbReference type="PANTHER" id="PTHR36842:SF1">
    <property type="entry name" value="PROTEIN TOLB"/>
    <property type="match status" value="1"/>
</dbReference>
<dbReference type="EMBL" id="JAWDIP010000004">
    <property type="protein sequence ID" value="MDY0396146.1"/>
    <property type="molecule type" value="Genomic_DNA"/>
</dbReference>
<comment type="similarity">
    <text evidence="1">Belongs to the TolB family.</text>
</comment>
<evidence type="ECO:0000313" key="3">
    <source>
        <dbReference type="Proteomes" id="UP001281447"/>
    </source>
</evidence>
<dbReference type="Gene3D" id="2.120.10.30">
    <property type="entry name" value="TolB, C-terminal domain"/>
    <property type="match status" value="2"/>
</dbReference>
<organism evidence="2 3">
    <name type="scientific">Tigheibacillus halophilus</name>
    <dbReference type="NCBI Taxonomy" id="361280"/>
    <lineage>
        <taxon>Bacteria</taxon>
        <taxon>Bacillati</taxon>
        <taxon>Bacillota</taxon>
        <taxon>Bacilli</taxon>
        <taxon>Bacillales</taxon>
        <taxon>Bacillaceae</taxon>
        <taxon>Tigheibacillus</taxon>
    </lineage>
</organism>
<dbReference type="Pfam" id="PF07676">
    <property type="entry name" value="PD40"/>
    <property type="match status" value="1"/>
</dbReference>
<reference evidence="2 3" key="1">
    <citation type="submission" date="2023-10" db="EMBL/GenBank/DDBJ databases">
        <title>Virgibacillus halophilus 5B73C genome.</title>
        <authorList>
            <person name="Miliotis G."/>
            <person name="Sengupta P."/>
            <person name="Hameed A."/>
            <person name="Chuvochina M."/>
            <person name="Mcdonagh F."/>
            <person name="Simpson A.C."/>
            <person name="Singh N.K."/>
            <person name="Rekha P.D."/>
            <person name="Raman K."/>
            <person name="Hugenholtz P."/>
            <person name="Venkateswaran K."/>
        </authorList>
    </citation>
    <scope>NUCLEOTIDE SEQUENCE [LARGE SCALE GENOMIC DNA]</scope>
    <source>
        <strain evidence="2 3">5B73C</strain>
    </source>
</reference>
<proteinExistence type="inferred from homology"/>
<keyword evidence="3" id="KW-1185">Reference proteome</keyword>
<dbReference type="SUPFAM" id="SSF69304">
    <property type="entry name" value="Tricorn protease N-terminal domain"/>
    <property type="match status" value="1"/>
</dbReference>
<evidence type="ECO:0008006" key="4">
    <source>
        <dbReference type="Google" id="ProtNLM"/>
    </source>
</evidence>
<dbReference type="InterPro" id="IPR011042">
    <property type="entry name" value="6-blade_b-propeller_TolB-like"/>
</dbReference>
<protein>
    <recommendedName>
        <fullName evidence="4">WD40-like Beta Propeller Repeat</fullName>
    </recommendedName>
</protein>
<name>A0ABU5CBA8_9BACI</name>
<sequence length="234" mass="25907">MDSIIEISFSRCACQMISAVNYHVIRDDDPYRHFTGVGDSISISPDDQTIIFSYYVNGKQSIYKADIDGKNVSRIVVSKDEQLQRPVFANDGKHMLYLAKSANGVNELYVADENGREVKKVGPADMHVAAAAFAPDSKQTYYVGMDAKAYSKLYETGAENEGAPQEDFDIYVVALDGGHNERLTTRHGFALSDLQVSTDGKLLYYSSFNGEKQEVHVLEPFPVGQCSVFSICKS</sequence>
<dbReference type="RefSeq" id="WP_390352731.1">
    <property type="nucleotide sequence ID" value="NZ_JBHUIZ010000003.1"/>
</dbReference>
<evidence type="ECO:0000313" key="2">
    <source>
        <dbReference type="EMBL" id="MDY0396146.1"/>
    </source>
</evidence>
<gene>
    <name evidence="2" type="ORF">RWE15_19535</name>
</gene>
<dbReference type="Proteomes" id="UP001281447">
    <property type="component" value="Unassembled WGS sequence"/>
</dbReference>
<dbReference type="PANTHER" id="PTHR36842">
    <property type="entry name" value="PROTEIN TOLB HOMOLOG"/>
    <property type="match status" value="1"/>
</dbReference>
<comment type="caution">
    <text evidence="2">The sequence shown here is derived from an EMBL/GenBank/DDBJ whole genome shotgun (WGS) entry which is preliminary data.</text>
</comment>
<dbReference type="InterPro" id="IPR011659">
    <property type="entry name" value="WD40"/>
</dbReference>